<comment type="caution">
    <text evidence="2">The sequence shown here is derived from an EMBL/GenBank/DDBJ whole genome shotgun (WGS) entry which is preliminary data.</text>
</comment>
<keyword evidence="3" id="KW-1185">Reference proteome</keyword>
<evidence type="ECO:0000313" key="3">
    <source>
        <dbReference type="Proteomes" id="UP001314263"/>
    </source>
</evidence>
<dbReference type="PANTHER" id="PTHR23353:SF23">
    <property type="entry name" value="PROTEIN HAIRLESS"/>
    <property type="match status" value="1"/>
</dbReference>
<dbReference type="EMBL" id="CAUYUE010000007">
    <property type="protein sequence ID" value="CAK0783019.1"/>
    <property type="molecule type" value="Genomic_DNA"/>
</dbReference>
<dbReference type="AlphaFoldDB" id="A0AAV1IAP8"/>
<sequence>MFIQQGLHEALKRKAASHLPQHNISEAFEAISRHISHYCAWAPYKSYRVRTAANPGPMTRIWGVAVVLSAVLLVASGARLPLQAAPPAATADLVFIMEAAQATFTNATSLALYGLTGSAQSYAAGAKTGIYPIQNFTDGSADGQYVDSNGQWLSNPQAVMYGVAQTGDVTTVLLTLSNPTVPAQPSGTMTNNNNNNNAGSTITNNNNGPPQLTFTVALVPADASKVKLQNGVVAQKIAESAAGAGNLAQSITPGATFGPAVFYIDQSQQGLPKKANTKWGWGGWSNYGYDNGYNNGWGGDGGYGGSSNNNNNNNNNNGGGYGGQINNNNNNNNNGGYGSSNNNNNNNNNGGGYGGVNNNNNNNNNGGYGSSNNNNNNNNGK</sequence>
<accession>A0AAV1IAP8</accession>
<proteinExistence type="predicted"/>
<reference evidence="2 3" key="1">
    <citation type="submission" date="2023-10" db="EMBL/GenBank/DDBJ databases">
        <authorList>
            <person name="Maclean D."/>
            <person name="Macfadyen A."/>
        </authorList>
    </citation>
    <scope>NUCLEOTIDE SEQUENCE [LARGE SCALE GENOMIC DNA]</scope>
</reference>
<feature type="region of interest" description="Disordered" evidence="1">
    <location>
        <begin position="180"/>
        <end position="207"/>
    </location>
</feature>
<evidence type="ECO:0000256" key="1">
    <source>
        <dbReference type="SAM" id="MobiDB-lite"/>
    </source>
</evidence>
<dbReference type="InterPro" id="IPR053019">
    <property type="entry name" value="GATA_zinc_finger"/>
</dbReference>
<name>A0AAV1IAP8_9CHLO</name>
<feature type="compositionally biased region" description="Low complexity" evidence="1">
    <location>
        <begin position="187"/>
        <end position="207"/>
    </location>
</feature>
<organism evidence="2 3">
    <name type="scientific">Coccomyxa viridis</name>
    <dbReference type="NCBI Taxonomy" id="1274662"/>
    <lineage>
        <taxon>Eukaryota</taxon>
        <taxon>Viridiplantae</taxon>
        <taxon>Chlorophyta</taxon>
        <taxon>core chlorophytes</taxon>
        <taxon>Trebouxiophyceae</taxon>
        <taxon>Trebouxiophyceae incertae sedis</taxon>
        <taxon>Coccomyxaceae</taxon>
        <taxon>Coccomyxa</taxon>
    </lineage>
</organism>
<feature type="compositionally biased region" description="Low complexity" evidence="1">
    <location>
        <begin position="356"/>
        <end position="381"/>
    </location>
</feature>
<protein>
    <submittedName>
        <fullName evidence="2">Uncharacterized protein</fullName>
    </submittedName>
</protein>
<dbReference type="Proteomes" id="UP001314263">
    <property type="component" value="Unassembled WGS sequence"/>
</dbReference>
<feature type="compositionally biased region" description="Low complexity" evidence="1">
    <location>
        <begin position="324"/>
        <end position="348"/>
    </location>
</feature>
<evidence type="ECO:0000313" key="2">
    <source>
        <dbReference type="EMBL" id="CAK0783019.1"/>
    </source>
</evidence>
<gene>
    <name evidence="2" type="ORF">CVIRNUC_006214</name>
</gene>
<feature type="region of interest" description="Disordered" evidence="1">
    <location>
        <begin position="308"/>
        <end position="381"/>
    </location>
</feature>
<dbReference type="PANTHER" id="PTHR23353">
    <property type="entry name" value="RAB-GAP/TBC-RELATED"/>
    <property type="match status" value="1"/>
</dbReference>